<dbReference type="PANTHER" id="PTHR41786">
    <property type="entry name" value="MOTILITY ACCESSORY FACTOR MAF"/>
    <property type="match status" value="1"/>
</dbReference>
<feature type="domain" description="6-hydroxymethylpterin diphosphokinase MptE-like" evidence="1">
    <location>
        <begin position="180"/>
        <end position="346"/>
    </location>
</feature>
<dbReference type="Proteomes" id="UP001189143">
    <property type="component" value="Unassembled WGS sequence"/>
</dbReference>
<organism evidence="3 4">
    <name type="scientific">Clostridium neonatale</name>
    <dbReference type="NCBI Taxonomy" id="137838"/>
    <lineage>
        <taxon>Bacteria</taxon>
        <taxon>Bacillati</taxon>
        <taxon>Bacillota</taxon>
        <taxon>Clostridia</taxon>
        <taxon>Eubacteriales</taxon>
        <taxon>Clostridiaceae</taxon>
        <taxon>Clostridium</taxon>
    </lineage>
</organism>
<accession>A0AAD1YGN8</accession>
<protein>
    <recommendedName>
        <fullName evidence="5">DUF115 domain-containing protein</fullName>
    </recommendedName>
</protein>
<evidence type="ECO:0000313" key="4">
    <source>
        <dbReference type="Proteomes" id="UP001189143"/>
    </source>
</evidence>
<dbReference type="InterPro" id="IPR002826">
    <property type="entry name" value="MptE-like"/>
</dbReference>
<dbReference type="AlphaFoldDB" id="A0AAD1YGN8"/>
<feature type="domain" description="Glycosyltransferase Maf N-terminal" evidence="2">
    <location>
        <begin position="9"/>
        <end position="91"/>
    </location>
</feature>
<evidence type="ECO:0000259" key="2">
    <source>
        <dbReference type="Pfam" id="PF20157"/>
    </source>
</evidence>
<dbReference type="EMBL" id="CAMTCP010000111">
    <property type="protein sequence ID" value="CAI3560331.1"/>
    <property type="molecule type" value="Genomic_DNA"/>
</dbReference>
<gene>
    <name evidence="3" type="ORF">CNEO2_10091</name>
</gene>
<proteinExistence type="predicted"/>
<evidence type="ECO:0000259" key="1">
    <source>
        <dbReference type="Pfam" id="PF01973"/>
    </source>
</evidence>
<dbReference type="Pfam" id="PF01973">
    <property type="entry name" value="MptE-like"/>
    <property type="match status" value="1"/>
</dbReference>
<evidence type="ECO:0008006" key="5">
    <source>
        <dbReference type="Google" id="ProtNLM"/>
    </source>
</evidence>
<dbReference type="PANTHER" id="PTHR41786:SF1">
    <property type="entry name" value="6-HYDROXYMETHYLPTERIN DIPHOSPHOKINASE MPTE-LIKE DOMAIN-CONTAINING PROTEIN"/>
    <property type="match status" value="1"/>
</dbReference>
<dbReference type="Pfam" id="PF20157">
    <property type="entry name" value="Maf_flag10_N"/>
    <property type="match status" value="1"/>
</dbReference>
<comment type="caution">
    <text evidence="3">The sequence shown here is derived from an EMBL/GenBank/DDBJ whole genome shotgun (WGS) entry which is preliminary data.</text>
</comment>
<dbReference type="InterPro" id="IPR045376">
    <property type="entry name" value="Maf_N"/>
</dbReference>
<name>A0AAD1YGN8_9CLOT</name>
<dbReference type="RefSeq" id="WP_317049619.1">
    <property type="nucleotide sequence ID" value="NZ_CAMRXC010000240.1"/>
</dbReference>
<evidence type="ECO:0000313" key="3">
    <source>
        <dbReference type="EMBL" id="CAI3560331.1"/>
    </source>
</evidence>
<reference evidence="3" key="1">
    <citation type="submission" date="2022-10" db="EMBL/GenBank/DDBJ databases">
        <authorList>
            <person name="Aires J."/>
            <person name="Mesa V."/>
        </authorList>
    </citation>
    <scope>NUCLEOTIDE SEQUENCE</scope>
    <source>
        <strain evidence="3">Clostridium neonatale JD116</strain>
    </source>
</reference>
<sequence>MIESSFVIEKSKDGYNIAKIKVDNKWIYIGSKYNVKSDIDKFLQSIKKKSLIESERFIVFGFGAGEHIKKLREKSKKSEILIFEPNNDLYKYAVNCDFIKKDDKIQLNSCSIEEIEDFCNSEFINEFNINNVKLMEFSVYSKMYEEKIAYILTKLRDLFTNYLVSINTKIGFSERFFTAMIKNMPYICESSLLINYKDIYKNKPAIIVSAGPSLDKNIDLLKGIEDQFVIITGGRPLKGLLEKKIKPKLVVSIDPEDINYELMKGCIENTDLPLLYYEVTNENILKNYSGPRILSIHSDFVNSLIDYKSIKLDCYGSVAHSMVSAAIFLGCNPVIMIGQDCAYTDDNAHSTYLEEKHNDEKFEDVKSELDIWVDGVNGEKVRTSSVLNVYRLGFEEMTKKYNDVIFINATEGGARINGTIEMTLKDAINKYCNNKVEKITIVDEDYDLDRKVKKKLIKLKDDIKEVKEFCIKGEALVKKLTISSENSKWNSIIGKLDKLDRSMLEKVKECELIYPLLYPTIYKIMTNSSFDKEKDMNKVKKLIIDESKILYGELIRLIDKNSKLIDEAIEEIKVEGEE</sequence>